<keyword evidence="4 6" id="KW-1133">Transmembrane helix</keyword>
<dbReference type="InterPro" id="IPR032689">
    <property type="entry name" value="TraG-D_C"/>
</dbReference>
<evidence type="ECO:0000256" key="3">
    <source>
        <dbReference type="ARBA" id="ARBA00022692"/>
    </source>
</evidence>
<keyword evidence="5 6" id="KW-0472">Membrane</keyword>
<name>A0A1L7RBM0_9ACTO</name>
<evidence type="ECO:0000259" key="7">
    <source>
        <dbReference type="Pfam" id="PF12696"/>
    </source>
</evidence>
<dbReference type="Gene3D" id="3.40.50.300">
    <property type="entry name" value="P-loop containing nucleotide triphosphate hydrolases"/>
    <property type="match status" value="1"/>
</dbReference>
<dbReference type="AlphaFoldDB" id="A0A1L7RBM0"/>
<dbReference type="SUPFAM" id="SSF52540">
    <property type="entry name" value="P-loop containing nucleoside triphosphate hydrolases"/>
    <property type="match status" value="1"/>
</dbReference>
<dbReference type="InterPro" id="IPR051539">
    <property type="entry name" value="T4SS-coupling_protein"/>
</dbReference>
<dbReference type="EMBL" id="LK995499">
    <property type="protein sequence ID" value="CED91285.1"/>
    <property type="molecule type" value="Genomic_DNA"/>
</dbReference>
<dbReference type="RefSeq" id="WP_210580102.1">
    <property type="nucleotide sequence ID" value="NZ_LK995499.1"/>
</dbReference>
<evidence type="ECO:0000256" key="1">
    <source>
        <dbReference type="ARBA" id="ARBA00004651"/>
    </source>
</evidence>
<feature type="transmembrane region" description="Helical" evidence="6">
    <location>
        <begin position="70"/>
        <end position="91"/>
    </location>
</feature>
<proteinExistence type="predicted"/>
<evidence type="ECO:0000256" key="4">
    <source>
        <dbReference type="ARBA" id="ARBA00022989"/>
    </source>
</evidence>
<protein>
    <submittedName>
        <fullName evidence="8">Type IV secretory pathway, VirD4 component</fullName>
    </submittedName>
</protein>
<dbReference type="PANTHER" id="PTHR37937:SF1">
    <property type="entry name" value="CONJUGATIVE TRANSFER: DNA TRANSPORT"/>
    <property type="match status" value="1"/>
</dbReference>
<accession>A0A1L7RBM0</accession>
<comment type="subcellular location">
    <subcellularLocation>
        <location evidence="1">Cell membrane</location>
        <topology evidence="1">Multi-pass membrane protein</topology>
    </subcellularLocation>
</comment>
<feature type="domain" description="TraD/TraG TraM recognition site" evidence="7">
    <location>
        <begin position="423"/>
        <end position="543"/>
    </location>
</feature>
<dbReference type="Pfam" id="PF12696">
    <property type="entry name" value="TraG-D_C"/>
    <property type="match status" value="1"/>
</dbReference>
<dbReference type="InterPro" id="IPR027417">
    <property type="entry name" value="P-loop_NTPase"/>
</dbReference>
<gene>
    <name evidence="8" type="ORF">AAM4_1453</name>
</gene>
<dbReference type="GO" id="GO:0005886">
    <property type="term" value="C:plasma membrane"/>
    <property type="evidence" value="ECO:0007669"/>
    <property type="project" value="UniProtKB-SubCell"/>
</dbReference>
<evidence type="ECO:0000313" key="8">
    <source>
        <dbReference type="EMBL" id="CED91285.1"/>
    </source>
</evidence>
<reference evidence="8" key="1">
    <citation type="submission" date="2014-07" db="EMBL/GenBank/DDBJ databases">
        <authorList>
            <person name="Zhang J.E."/>
            <person name="Yang H."/>
            <person name="Guo J."/>
            <person name="Deng Z."/>
            <person name="Luo H."/>
            <person name="Luo M."/>
            <person name="Zhao B."/>
        </authorList>
    </citation>
    <scope>NUCLEOTIDE SEQUENCE</scope>
    <source>
        <strain evidence="8">AM4</strain>
    </source>
</reference>
<evidence type="ECO:0000256" key="6">
    <source>
        <dbReference type="SAM" id="Phobius"/>
    </source>
</evidence>
<evidence type="ECO:0000256" key="5">
    <source>
        <dbReference type="ARBA" id="ARBA00023136"/>
    </source>
</evidence>
<sequence>MRGDQDASTYLLLGLIGTGVGLGATARLAAGAACTLGACTVQASAPTGLVRVLTGRSPAEAWQAAGMPAWLFWACWAAELVAVIAVVLWAWSRWGGRRQRRQVDPRRQAGMATAAQVRRHLSARAVERMRWLRPDLDKPRAKDLGMRVGMARGVWVWIPIEDSMVISAPSRAGKGRYFVDPVVVEYPGAVVTTSVRAETALGTVLDRAQVGPVAVFAPAGIDAVGQAGDVLRRASIRWSLWRGCEDTETAMRRARALAANGGTRGTGNDEFWGGNARMVIAPLLHAAALGEVDVDALARWASRPGLAQEAVSILAGHPQAAPGWADQLASAMTGDDRTVANIWATVRTCISEPLMDPAVREAISPAPGEQLDIADFVGRRGTLYIVGDAAATSAPLVAALIEDVYAAAMAMANKSAGNRLTPPLGLLLDEINNIAALPSLGTMMSAGGGSNVTTVIVEQSRAQAAVRLGKDAADALFDSATSKLILGGATRSETLAEITAAVGERDVRRRTVSTGHSAWGTSTSWAEAEERIMTGAQLRELPKGTALLLKGSAPAVIVEGRDLESRAGRRGRRRPVTEQAPVRMAFTGATVNESEE</sequence>
<evidence type="ECO:0000256" key="2">
    <source>
        <dbReference type="ARBA" id="ARBA00022475"/>
    </source>
</evidence>
<keyword evidence="3 6" id="KW-0812">Transmembrane</keyword>
<organism evidence="8">
    <name type="scientific">Actinomyces succiniciruminis</name>
    <dbReference type="NCBI Taxonomy" id="1522002"/>
    <lineage>
        <taxon>Bacteria</taxon>
        <taxon>Bacillati</taxon>
        <taxon>Actinomycetota</taxon>
        <taxon>Actinomycetes</taxon>
        <taxon>Actinomycetales</taxon>
        <taxon>Actinomycetaceae</taxon>
        <taxon>Actinomyces</taxon>
    </lineage>
</organism>
<keyword evidence="2" id="KW-1003">Cell membrane</keyword>
<dbReference type="CDD" id="cd01127">
    <property type="entry name" value="TrwB_TraG_TraD_VirD4"/>
    <property type="match status" value="1"/>
</dbReference>
<dbReference type="PANTHER" id="PTHR37937">
    <property type="entry name" value="CONJUGATIVE TRANSFER: DNA TRANSPORT"/>
    <property type="match status" value="1"/>
</dbReference>